<dbReference type="Pfam" id="PF01425">
    <property type="entry name" value="Amidase"/>
    <property type="match status" value="1"/>
</dbReference>
<dbReference type="EMBL" id="CAJVCH010088441">
    <property type="protein sequence ID" value="CAG7722346.1"/>
    <property type="molecule type" value="Genomic_DNA"/>
</dbReference>
<comment type="caution">
    <text evidence="2">The sequence shown here is derived from an EMBL/GenBank/DDBJ whole genome shotgun (WGS) entry which is preliminary data.</text>
</comment>
<organism evidence="2 3">
    <name type="scientific">Allacma fusca</name>
    <dbReference type="NCBI Taxonomy" id="39272"/>
    <lineage>
        <taxon>Eukaryota</taxon>
        <taxon>Metazoa</taxon>
        <taxon>Ecdysozoa</taxon>
        <taxon>Arthropoda</taxon>
        <taxon>Hexapoda</taxon>
        <taxon>Collembola</taxon>
        <taxon>Symphypleona</taxon>
        <taxon>Sminthuridae</taxon>
        <taxon>Allacma</taxon>
    </lineage>
</organism>
<dbReference type="InterPro" id="IPR023631">
    <property type="entry name" value="Amidase_dom"/>
</dbReference>
<evidence type="ECO:0000313" key="2">
    <source>
        <dbReference type="EMBL" id="CAG7722346.1"/>
    </source>
</evidence>
<protein>
    <recommendedName>
        <fullName evidence="1">Amidase domain-containing protein</fullName>
    </recommendedName>
</protein>
<sequence>MFGTGTDIGGSLRIPAHFNGVASLKPTGGRL</sequence>
<dbReference type="Proteomes" id="UP000708208">
    <property type="component" value="Unassembled WGS sequence"/>
</dbReference>
<reference evidence="2" key="1">
    <citation type="submission" date="2021-06" db="EMBL/GenBank/DDBJ databases">
        <authorList>
            <person name="Hodson N. C."/>
            <person name="Mongue J. A."/>
            <person name="Jaron S. K."/>
        </authorList>
    </citation>
    <scope>NUCLEOTIDE SEQUENCE</scope>
</reference>
<dbReference type="AlphaFoldDB" id="A0A8J2JQQ2"/>
<dbReference type="OrthoDB" id="6428749at2759"/>
<evidence type="ECO:0000313" key="3">
    <source>
        <dbReference type="Proteomes" id="UP000708208"/>
    </source>
</evidence>
<evidence type="ECO:0000259" key="1">
    <source>
        <dbReference type="Pfam" id="PF01425"/>
    </source>
</evidence>
<feature type="non-terminal residue" evidence="2">
    <location>
        <position position="31"/>
    </location>
</feature>
<feature type="non-terminal residue" evidence="2">
    <location>
        <position position="1"/>
    </location>
</feature>
<accession>A0A8J2JQQ2</accession>
<gene>
    <name evidence="2" type="ORF">AFUS01_LOCUS11487</name>
</gene>
<keyword evidence="3" id="KW-1185">Reference proteome</keyword>
<feature type="domain" description="Amidase" evidence="1">
    <location>
        <begin position="2"/>
        <end position="31"/>
    </location>
</feature>
<proteinExistence type="predicted"/>
<name>A0A8J2JQQ2_9HEXA</name>